<protein>
    <submittedName>
        <fullName evidence="1">Uncharacterized protein</fullName>
    </submittedName>
</protein>
<reference evidence="1 2" key="1">
    <citation type="journal article" date="2015" name="Proc. Natl. Acad. Sci. U.S.A.">
        <title>Expanded metabolic versatility of ubiquitous nitrite-oxidizing bacteria from the genus Nitrospira.</title>
        <authorList>
            <person name="Koch H."/>
            <person name="Lucker S."/>
            <person name="Albertsen M."/>
            <person name="Kitzinger K."/>
            <person name="Herbold C."/>
            <person name="Spieck E."/>
            <person name="Nielsen P.H."/>
            <person name="Wagner M."/>
            <person name="Daims H."/>
        </authorList>
    </citation>
    <scope>NUCLEOTIDE SEQUENCE [LARGE SCALE GENOMIC DNA]</scope>
    <source>
        <strain evidence="1 2">NSP M-1</strain>
    </source>
</reference>
<gene>
    <name evidence="1" type="ORF">NITMOv2_1660</name>
</gene>
<keyword evidence="2" id="KW-1185">Reference proteome</keyword>
<dbReference type="AlphaFoldDB" id="A0A0K2GAW1"/>
<dbReference type="Proteomes" id="UP000069205">
    <property type="component" value="Chromosome"/>
</dbReference>
<evidence type="ECO:0000313" key="2">
    <source>
        <dbReference type="Proteomes" id="UP000069205"/>
    </source>
</evidence>
<organism evidence="1 2">
    <name type="scientific">Nitrospira moscoviensis</name>
    <dbReference type="NCBI Taxonomy" id="42253"/>
    <lineage>
        <taxon>Bacteria</taxon>
        <taxon>Pseudomonadati</taxon>
        <taxon>Nitrospirota</taxon>
        <taxon>Nitrospiria</taxon>
        <taxon>Nitrospirales</taxon>
        <taxon>Nitrospiraceae</taxon>
        <taxon>Nitrospira</taxon>
    </lineage>
</organism>
<evidence type="ECO:0000313" key="1">
    <source>
        <dbReference type="EMBL" id="ALA58083.1"/>
    </source>
</evidence>
<sequence length="62" mass="6572">MVVLLACQDRNDTPATVTTNLGVTNYSPADYSTLKLAQSLASLPVVSHPPGANRSSQSDERL</sequence>
<dbReference type="KEGG" id="nmv:NITMOv2_1660"/>
<name>A0A0K2GAW1_NITMO</name>
<dbReference type="EMBL" id="CP011801">
    <property type="protein sequence ID" value="ALA58083.1"/>
    <property type="molecule type" value="Genomic_DNA"/>
</dbReference>
<accession>A0A0K2GAW1</accession>
<proteinExistence type="predicted"/>